<sequence length="162" mass="16805">MQHRTSRLTAVSSSRKRRFEVAATKASRIPASFLTSPAATATNSDTMRPPARGGCGGRGFGGRSDGGDRGAGASAGEAMAVAATAGVAGEAGRPGAVVVAAGEGRARHEGREQGDRGAAQARRRLHHQGQGGPALHQEHGRRVVRLRREERLRPGLCSLPRS</sequence>
<evidence type="ECO:0000313" key="3">
    <source>
        <dbReference type="Proteomes" id="UP000015106"/>
    </source>
</evidence>
<reference evidence="3" key="1">
    <citation type="journal article" date="2013" name="Nature">
        <title>Draft genome of the wheat A-genome progenitor Triticum urartu.</title>
        <authorList>
            <person name="Ling H.Q."/>
            <person name="Zhao S."/>
            <person name="Liu D."/>
            <person name="Wang J."/>
            <person name="Sun H."/>
            <person name="Zhang C."/>
            <person name="Fan H."/>
            <person name="Li D."/>
            <person name="Dong L."/>
            <person name="Tao Y."/>
            <person name="Gao C."/>
            <person name="Wu H."/>
            <person name="Li Y."/>
            <person name="Cui Y."/>
            <person name="Guo X."/>
            <person name="Zheng S."/>
            <person name="Wang B."/>
            <person name="Yu K."/>
            <person name="Liang Q."/>
            <person name="Yang W."/>
            <person name="Lou X."/>
            <person name="Chen J."/>
            <person name="Feng M."/>
            <person name="Jian J."/>
            <person name="Zhang X."/>
            <person name="Luo G."/>
            <person name="Jiang Y."/>
            <person name="Liu J."/>
            <person name="Wang Z."/>
            <person name="Sha Y."/>
            <person name="Zhang B."/>
            <person name="Wu H."/>
            <person name="Tang D."/>
            <person name="Shen Q."/>
            <person name="Xue P."/>
            <person name="Zou S."/>
            <person name="Wang X."/>
            <person name="Liu X."/>
            <person name="Wang F."/>
            <person name="Yang Y."/>
            <person name="An X."/>
            <person name="Dong Z."/>
            <person name="Zhang K."/>
            <person name="Zhang X."/>
            <person name="Luo M.C."/>
            <person name="Dvorak J."/>
            <person name="Tong Y."/>
            <person name="Wang J."/>
            <person name="Yang H."/>
            <person name="Li Z."/>
            <person name="Wang D."/>
            <person name="Zhang A."/>
            <person name="Wang J."/>
        </authorList>
    </citation>
    <scope>NUCLEOTIDE SEQUENCE</scope>
    <source>
        <strain evidence="3">cv. G1812</strain>
    </source>
</reference>
<dbReference type="Proteomes" id="UP000015106">
    <property type="component" value="Chromosome 2"/>
</dbReference>
<keyword evidence="3" id="KW-1185">Reference proteome</keyword>
<evidence type="ECO:0000256" key="1">
    <source>
        <dbReference type="SAM" id="MobiDB-lite"/>
    </source>
</evidence>
<protein>
    <submittedName>
        <fullName evidence="2">Uncharacterized protein</fullName>
    </submittedName>
</protein>
<proteinExistence type="predicted"/>
<feature type="region of interest" description="Disordered" evidence="1">
    <location>
        <begin position="1"/>
        <end position="77"/>
    </location>
</feature>
<feature type="region of interest" description="Disordered" evidence="1">
    <location>
        <begin position="103"/>
        <end position="162"/>
    </location>
</feature>
<name>A0A8R7PAU0_TRIUA</name>
<feature type="compositionally biased region" description="Basic and acidic residues" evidence="1">
    <location>
        <begin position="136"/>
        <end position="153"/>
    </location>
</feature>
<feature type="compositionally biased region" description="Gly residues" evidence="1">
    <location>
        <begin position="53"/>
        <end position="64"/>
    </location>
</feature>
<dbReference type="Gramene" id="TuG1812G0200001145.01.T02">
    <property type="protein sequence ID" value="TuG1812G0200001145.01.T02"/>
    <property type="gene ID" value="TuG1812G0200001145.01"/>
</dbReference>
<dbReference type="EnsemblPlants" id="TuG1812G0200001145.01.T01">
    <property type="protein sequence ID" value="TuG1812G0200001145.01.T01"/>
    <property type="gene ID" value="TuG1812G0200001145.01"/>
</dbReference>
<feature type="compositionally biased region" description="Polar residues" evidence="1">
    <location>
        <begin position="33"/>
        <end position="46"/>
    </location>
</feature>
<dbReference type="Gramene" id="TuG1812G0200001145.01.T01">
    <property type="protein sequence ID" value="TuG1812G0200001145.01.T01"/>
    <property type="gene ID" value="TuG1812G0200001145.01"/>
</dbReference>
<dbReference type="EnsemblPlants" id="TuG1812G0200001145.01.T02">
    <property type="protein sequence ID" value="TuG1812G0200001145.01.T02"/>
    <property type="gene ID" value="TuG1812G0200001145.01"/>
</dbReference>
<evidence type="ECO:0000313" key="2">
    <source>
        <dbReference type="EnsemblPlants" id="TuG1812G0200001145.01.T02"/>
    </source>
</evidence>
<dbReference type="AlphaFoldDB" id="A0A8R7PAU0"/>
<accession>A0A8R7PAU0</accession>
<reference evidence="2" key="2">
    <citation type="submission" date="2018-03" db="EMBL/GenBank/DDBJ databases">
        <title>The Triticum urartu genome reveals the dynamic nature of wheat genome evolution.</title>
        <authorList>
            <person name="Ling H."/>
            <person name="Ma B."/>
            <person name="Shi X."/>
            <person name="Liu H."/>
            <person name="Dong L."/>
            <person name="Sun H."/>
            <person name="Cao Y."/>
            <person name="Gao Q."/>
            <person name="Zheng S."/>
            <person name="Li Y."/>
            <person name="Yu Y."/>
            <person name="Du H."/>
            <person name="Qi M."/>
            <person name="Li Y."/>
            <person name="Yu H."/>
            <person name="Cui Y."/>
            <person name="Wang N."/>
            <person name="Chen C."/>
            <person name="Wu H."/>
            <person name="Zhao Y."/>
            <person name="Zhang J."/>
            <person name="Li Y."/>
            <person name="Zhou W."/>
            <person name="Zhang B."/>
            <person name="Hu W."/>
            <person name="Eijk M."/>
            <person name="Tang J."/>
            <person name="Witsenboer H."/>
            <person name="Zhao S."/>
            <person name="Li Z."/>
            <person name="Zhang A."/>
            <person name="Wang D."/>
            <person name="Liang C."/>
        </authorList>
    </citation>
    <scope>NUCLEOTIDE SEQUENCE [LARGE SCALE GENOMIC DNA]</scope>
    <source>
        <strain evidence="2">cv. G1812</strain>
    </source>
</reference>
<organism evidence="2 3">
    <name type="scientific">Triticum urartu</name>
    <name type="common">Red wild einkorn</name>
    <name type="synonym">Crithodium urartu</name>
    <dbReference type="NCBI Taxonomy" id="4572"/>
    <lineage>
        <taxon>Eukaryota</taxon>
        <taxon>Viridiplantae</taxon>
        <taxon>Streptophyta</taxon>
        <taxon>Embryophyta</taxon>
        <taxon>Tracheophyta</taxon>
        <taxon>Spermatophyta</taxon>
        <taxon>Magnoliopsida</taxon>
        <taxon>Liliopsida</taxon>
        <taxon>Poales</taxon>
        <taxon>Poaceae</taxon>
        <taxon>BOP clade</taxon>
        <taxon>Pooideae</taxon>
        <taxon>Triticodae</taxon>
        <taxon>Triticeae</taxon>
        <taxon>Triticinae</taxon>
        <taxon>Triticum</taxon>
    </lineage>
</organism>
<feature type="compositionally biased region" description="Basic and acidic residues" evidence="1">
    <location>
        <begin position="104"/>
        <end position="115"/>
    </location>
</feature>
<reference evidence="2" key="3">
    <citation type="submission" date="2022-06" db="UniProtKB">
        <authorList>
            <consortium name="EnsemblPlants"/>
        </authorList>
    </citation>
    <scope>IDENTIFICATION</scope>
</reference>